<name>A0ACC1XHS9_MELAZ</name>
<dbReference type="EMBL" id="CM051402">
    <property type="protein sequence ID" value="KAJ4710992.1"/>
    <property type="molecule type" value="Genomic_DNA"/>
</dbReference>
<accession>A0ACC1XHS9</accession>
<keyword evidence="2" id="KW-1185">Reference proteome</keyword>
<evidence type="ECO:0000313" key="2">
    <source>
        <dbReference type="Proteomes" id="UP001164539"/>
    </source>
</evidence>
<dbReference type="Proteomes" id="UP001164539">
    <property type="component" value="Chromosome 9"/>
</dbReference>
<reference evidence="1 2" key="1">
    <citation type="journal article" date="2023" name="Science">
        <title>Complex scaffold remodeling in plant triterpene biosynthesis.</title>
        <authorList>
            <person name="De La Pena R."/>
            <person name="Hodgson H."/>
            <person name="Liu J.C."/>
            <person name="Stephenson M.J."/>
            <person name="Martin A.C."/>
            <person name="Owen C."/>
            <person name="Harkess A."/>
            <person name="Leebens-Mack J."/>
            <person name="Jimenez L.E."/>
            <person name="Osbourn A."/>
            <person name="Sattely E.S."/>
        </authorList>
    </citation>
    <scope>NUCLEOTIDE SEQUENCE [LARGE SCALE GENOMIC DNA]</scope>
    <source>
        <strain evidence="2">cv. JPN11</strain>
        <tissue evidence="1">Leaf</tissue>
    </source>
</reference>
<sequence length="626" mass="70329">MVLLSFYCILCSGLEFRVSSINPEDREPEHAILPPRGWNSYDSFCWIISEKDFLKSAEIVSQRLRPHGYEYVVVDYLWYRKHVKGAWVDSLGFDVIDKWGRMMPDPARWPSSRGGNGFKRVAKKVHDLGLKFGIHVMRGISTQAVNANTPIYDYDKGGAYMESGRTWRAQDIAIKEKPCIWMPHGFMAVNTSLGAGRAFLKSLYKQYADWGVDFVKHDCVFGDDFDVDEISFVSGVLREQNRPIMYSLSPGTYVTPALAQQINGLVNMYRVTGDDWDKWEHVLTHFNTARDFSAFNMTGAQGLRGRSWPDLDMLPLGWLTDHGTDKGPYRACNLSLDEQKTQITLWAMAKSPLMFGGDVRKLDNTTFGLITNPTLLEIDYFSSNNKEFPYVNGINGPTGNNKVVDTSKKPVLAFTSCEDAKANSWSTQSLAKDHGQICWKESSGSKSREPLCLHHRRPLEALNEATMKRNQGKIHLLQNEGMESCLDASPKRKHASHYRPGSFSPCRTDANQMWELTESGALVNSYYGLCAVVNLAEANAEPCGVRSWIATGRNGEIYLSFFNLNDVKMVISAKTSDLAKALPGRKLNASCKCQEVWSGKDFGVLRKTISTEVEKHGCALFVLNCS</sequence>
<evidence type="ECO:0000313" key="1">
    <source>
        <dbReference type="EMBL" id="KAJ4710992.1"/>
    </source>
</evidence>
<comment type="caution">
    <text evidence="1">The sequence shown here is derived from an EMBL/GenBank/DDBJ whole genome shotgun (WGS) entry which is preliminary data.</text>
</comment>
<protein>
    <submittedName>
        <fullName evidence="1">Alpha-galactosidase</fullName>
    </submittedName>
</protein>
<organism evidence="1 2">
    <name type="scientific">Melia azedarach</name>
    <name type="common">Chinaberry tree</name>
    <dbReference type="NCBI Taxonomy" id="155640"/>
    <lineage>
        <taxon>Eukaryota</taxon>
        <taxon>Viridiplantae</taxon>
        <taxon>Streptophyta</taxon>
        <taxon>Embryophyta</taxon>
        <taxon>Tracheophyta</taxon>
        <taxon>Spermatophyta</taxon>
        <taxon>Magnoliopsida</taxon>
        <taxon>eudicotyledons</taxon>
        <taxon>Gunneridae</taxon>
        <taxon>Pentapetalae</taxon>
        <taxon>rosids</taxon>
        <taxon>malvids</taxon>
        <taxon>Sapindales</taxon>
        <taxon>Meliaceae</taxon>
        <taxon>Melia</taxon>
    </lineage>
</organism>
<proteinExistence type="predicted"/>
<gene>
    <name evidence="1" type="ORF">OWV82_017085</name>
</gene>